<evidence type="ECO:0000256" key="9">
    <source>
        <dbReference type="ARBA" id="ARBA00023303"/>
    </source>
</evidence>
<organism evidence="11 12">
    <name type="scientific">Amycolatopsis antarctica</name>
    <dbReference type="NCBI Taxonomy" id="1854586"/>
    <lineage>
        <taxon>Bacteria</taxon>
        <taxon>Bacillati</taxon>
        <taxon>Actinomycetota</taxon>
        <taxon>Actinomycetes</taxon>
        <taxon>Pseudonocardiales</taxon>
        <taxon>Pseudonocardiaceae</taxon>
        <taxon>Amycolatopsis</taxon>
    </lineage>
</organism>
<dbReference type="Proteomes" id="UP000242444">
    <property type="component" value="Unassembled WGS sequence"/>
</dbReference>
<comment type="function">
    <text evidence="10">Channel that opens in response to stretch forces in the membrane lipid bilayer. May participate in the regulation of osmotic pressure changes within the cell.</text>
</comment>
<dbReference type="InterPro" id="IPR037673">
    <property type="entry name" value="MSC/AndL"/>
</dbReference>
<reference evidence="11 12" key="1">
    <citation type="submission" date="2017-07" db="EMBL/GenBank/DDBJ databases">
        <title>Amycolatopsis antarcticus sp. nov., isolated from the surface of an Antarcticus brown macroalga.</title>
        <authorList>
            <person name="Wang J."/>
            <person name="Leiva S."/>
            <person name="Huang J."/>
            <person name="Huang Y."/>
        </authorList>
    </citation>
    <scope>NUCLEOTIDE SEQUENCE [LARGE SCALE GENOMIC DNA]</scope>
    <source>
        <strain evidence="11 12">AU-G6</strain>
    </source>
</reference>
<dbReference type="PANTHER" id="PTHR30266:SF2">
    <property type="entry name" value="LARGE-CONDUCTANCE MECHANOSENSITIVE CHANNEL"/>
    <property type="match status" value="1"/>
</dbReference>
<dbReference type="RefSeq" id="WP_094862003.1">
    <property type="nucleotide sequence ID" value="NZ_NKYE01000004.1"/>
</dbReference>
<dbReference type="FunCoup" id="A0A263D7D6">
    <property type="interactions" value="26"/>
</dbReference>
<dbReference type="InParanoid" id="A0A263D7D6"/>
<keyword evidence="9 10" id="KW-0407">Ion channel</keyword>
<keyword evidence="12" id="KW-1185">Reference proteome</keyword>
<dbReference type="InterPro" id="IPR036019">
    <property type="entry name" value="MscL_channel"/>
</dbReference>
<dbReference type="SUPFAM" id="SSF81330">
    <property type="entry name" value="Gated mechanosensitive channel"/>
    <property type="match status" value="1"/>
</dbReference>
<dbReference type="PROSITE" id="PS01327">
    <property type="entry name" value="MSCL"/>
    <property type="match status" value="1"/>
</dbReference>
<evidence type="ECO:0000256" key="6">
    <source>
        <dbReference type="ARBA" id="ARBA00022989"/>
    </source>
</evidence>
<gene>
    <name evidence="10" type="primary">mscL</name>
    <name evidence="11" type="ORF">CFN78_08015</name>
</gene>
<accession>A0A263D7D6</accession>
<keyword evidence="6 10" id="KW-1133">Transmembrane helix</keyword>
<dbReference type="HAMAP" id="MF_00115">
    <property type="entry name" value="MscL"/>
    <property type="match status" value="1"/>
</dbReference>
<evidence type="ECO:0000256" key="5">
    <source>
        <dbReference type="ARBA" id="ARBA00022692"/>
    </source>
</evidence>
<sequence>MLKGFKDFIMRGNVVDLAVAVVIGAAFTTIVTSFTNGLIKPLINAIGGSDAAQGLGFRVLSANESTFLDFGGVINATINFLLVAGVVYFVIVMPVKHLQERRKRGQEAGPSEPTDVELLTEIRDLLRQQQQSR</sequence>
<dbReference type="PRINTS" id="PR01264">
    <property type="entry name" value="MECHCHANNEL"/>
</dbReference>
<comment type="similarity">
    <text evidence="2 10">Belongs to the MscL family.</text>
</comment>
<dbReference type="AlphaFoldDB" id="A0A263D7D6"/>
<dbReference type="NCBIfam" id="NF001842">
    <property type="entry name" value="PRK00567.1-3"/>
    <property type="match status" value="1"/>
</dbReference>
<dbReference type="Gene3D" id="1.10.1200.120">
    <property type="entry name" value="Large-conductance mechanosensitive channel, MscL, domain 1"/>
    <property type="match status" value="1"/>
</dbReference>
<keyword evidence="8 10" id="KW-0472">Membrane</keyword>
<proteinExistence type="inferred from homology"/>
<evidence type="ECO:0000256" key="7">
    <source>
        <dbReference type="ARBA" id="ARBA00023065"/>
    </source>
</evidence>
<dbReference type="InterPro" id="IPR001185">
    <property type="entry name" value="MS_channel"/>
</dbReference>
<evidence type="ECO:0000313" key="11">
    <source>
        <dbReference type="EMBL" id="OZM73487.1"/>
    </source>
</evidence>
<dbReference type="GO" id="GO:0008381">
    <property type="term" value="F:mechanosensitive monoatomic ion channel activity"/>
    <property type="evidence" value="ECO:0007669"/>
    <property type="project" value="UniProtKB-UniRule"/>
</dbReference>
<evidence type="ECO:0000256" key="8">
    <source>
        <dbReference type="ARBA" id="ARBA00023136"/>
    </source>
</evidence>
<dbReference type="GO" id="GO:0005886">
    <property type="term" value="C:plasma membrane"/>
    <property type="evidence" value="ECO:0007669"/>
    <property type="project" value="UniProtKB-SubCell"/>
</dbReference>
<protein>
    <recommendedName>
        <fullName evidence="10">Large-conductance mechanosensitive channel</fullName>
    </recommendedName>
</protein>
<keyword evidence="7 10" id="KW-0406">Ion transport</keyword>
<evidence type="ECO:0000256" key="10">
    <source>
        <dbReference type="HAMAP-Rule" id="MF_00115"/>
    </source>
</evidence>
<dbReference type="PANTHER" id="PTHR30266">
    <property type="entry name" value="MECHANOSENSITIVE CHANNEL MSCL"/>
    <property type="match status" value="1"/>
</dbReference>
<evidence type="ECO:0000256" key="2">
    <source>
        <dbReference type="ARBA" id="ARBA00007254"/>
    </source>
</evidence>
<keyword evidence="5 10" id="KW-0812">Transmembrane</keyword>
<evidence type="ECO:0000256" key="4">
    <source>
        <dbReference type="ARBA" id="ARBA00022475"/>
    </source>
</evidence>
<comment type="caution">
    <text evidence="11">The sequence shown here is derived from an EMBL/GenBank/DDBJ whole genome shotgun (WGS) entry which is preliminary data.</text>
</comment>
<dbReference type="NCBIfam" id="TIGR00220">
    <property type="entry name" value="mscL"/>
    <property type="match status" value="1"/>
</dbReference>
<comment type="subunit">
    <text evidence="10">Homopentamer.</text>
</comment>
<evidence type="ECO:0000256" key="3">
    <source>
        <dbReference type="ARBA" id="ARBA00022448"/>
    </source>
</evidence>
<dbReference type="InterPro" id="IPR019823">
    <property type="entry name" value="Mechanosensitive_channel_CS"/>
</dbReference>
<keyword evidence="4 10" id="KW-1003">Cell membrane</keyword>
<evidence type="ECO:0000256" key="1">
    <source>
        <dbReference type="ARBA" id="ARBA00004651"/>
    </source>
</evidence>
<evidence type="ECO:0000313" key="12">
    <source>
        <dbReference type="Proteomes" id="UP000242444"/>
    </source>
</evidence>
<name>A0A263D7D6_9PSEU</name>
<dbReference type="EMBL" id="NKYE01000004">
    <property type="protein sequence ID" value="OZM73487.1"/>
    <property type="molecule type" value="Genomic_DNA"/>
</dbReference>
<feature type="transmembrane region" description="Helical" evidence="10">
    <location>
        <begin position="12"/>
        <end position="34"/>
    </location>
</feature>
<dbReference type="OrthoDB" id="9810350at2"/>
<feature type="transmembrane region" description="Helical" evidence="10">
    <location>
        <begin position="73"/>
        <end position="95"/>
    </location>
</feature>
<keyword evidence="3 10" id="KW-0813">Transport</keyword>
<dbReference type="Pfam" id="PF01741">
    <property type="entry name" value="MscL"/>
    <property type="match status" value="1"/>
</dbReference>
<comment type="subcellular location">
    <subcellularLocation>
        <location evidence="1 10">Cell membrane</location>
        <topology evidence="1 10">Multi-pass membrane protein</topology>
    </subcellularLocation>
</comment>